<dbReference type="AlphaFoldDB" id="A0AAD6C2A4"/>
<feature type="domain" description="C2H2-type" evidence="10">
    <location>
        <begin position="6"/>
        <end position="35"/>
    </location>
</feature>
<dbReference type="EMBL" id="JAPVEA010000008">
    <property type="protein sequence ID" value="KAJ5440091.1"/>
    <property type="molecule type" value="Genomic_DNA"/>
</dbReference>
<keyword evidence="5" id="KW-0804">Transcription</keyword>
<evidence type="ECO:0000256" key="3">
    <source>
        <dbReference type="ARBA" id="ARBA00023015"/>
    </source>
</evidence>
<evidence type="ECO:0000313" key="11">
    <source>
        <dbReference type="EMBL" id="KAJ5440091.1"/>
    </source>
</evidence>
<evidence type="ECO:0008006" key="13">
    <source>
        <dbReference type="Google" id="ProtNLM"/>
    </source>
</evidence>
<dbReference type="PANTHER" id="PTHR47660:SF7">
    <property type="entry name" value="TRANSCRIPTION FACTOR WITH C2H2 AND ZN(2)-CYS(6) DNA BINDING DOMAIN (EUROFUNG)"/>
    <property type="match status" value="1"/>
</dbReference>
<comment type="caution">
    <text evidence="11">The sequence shown here is derived from an EMBL/GenBank/DDBJ whole genome shotgun (WGS) entry which is preliminary data.</text>
</comment>
<evidence type="ECO:0000256" key="5">
    <source>
        <dbReference type="ARBA" id="ARBA00023163"/>
    </source>
</evidence>
<dbReference type="PROSITE" id="PS50048">
    <property type="entry name" value="ZN2_CY6_FUNGAL_2"/>
    <property type="match status" value="1"/>
</dbReference>
<gene>
    <name evidence="11" type="ORF">N7458_011089</name>
</gene>
<evidence type="ECO:0000313" key="12">
    <source>
        <dbReference type="Proteomes" id="UP001213681"/>
    </source>
</evidence>
<evidence type="ECO:0000259" key="9">
    <source>
        <dbReference type="PROSITE" id="PS50048"/>
    </source>
</evidence>
<reference evidence="11" key="2">
    <citation type="journal article" date="2023" name="IMA Fungus">
        <title>Comparative genomic study of the Penicillium genus elucidates a diverse pangenome and 15 lateral gene transfer events.</title>
        <authorList>
            <person name="Petersen C."/>
            <person name="Sorensen T."/>
            <person name="Nielsen M.R."/>
            <person name="Sondergaard T.E."/>
            <person name="Sorensen J.L."/>
            <person name="Fitzpatrick D.A."/>
            <person name="Frisvad J.C."/>
            <person name="Nielsen K.L."/>
        </authorList>
    </citation>
    <scope>NUCLEOTIDE SEQUENCE</scope>
    <source>
        <strain evidence="11">IBT 16125</strain>
    </source>
</reference>
<evidence type="ECO:0000256" key="1">
    <source>
        <dbReference type="ARBA" id="ARBA00022723"/>
    </source>
</evidence>
<keyword evidence="6" id="KW-0539">Nucleus</keyword>
<feature type="compositionally biased region" description="Basic and acidic residues" evidence="8">
    <location>
        <begin position="111"/>
        <end position="120"/>
    </location>
</feature>
<dbReference type="Pfam" id="PF00172">
    <property type="entry name" value="Zn_clus"/>
    <property type="match status" value="1"/>
</dbReference>
<feature type="domain" description="Zn(2)-C6 fungal-type" evidence="9">
    <location>
        <begin position="72"/>
        <end position="101"/>
    </location>
</feature>
<dbReference type="SMART" id="SM00355">
    <property type="entry name" value="ZnF_C2H2"/>
    <property type="match status" value="2"/>
</dbReference>
<dbReference type="InterPro" id="IPR013087">
    <property type="entry name" value="Znf_C2H2_type"/>
</dbReference>
<organism evidence="11 12">
    <name type="scientific">Penicillium daleae</name>
    <dbReference type="NCBI Taxonomy" id="63821"/>
    <lineage>
        <taxon>Eukaryota</taxon>
        <taxon>Fungi</taxon>
        <taxon>Dikarya</taxon>
        <taxon>Ascomycota</taxon>
        <taxon>Pezizomycotina</taxon>
        <taxon>Eurotiomycetes</taxon>
        <taxon>Eurotiomycetidae</taxon>
        <taxon>Eurotiales</taxon>
        <taxon>Aspergillaceae</taxon>
        <taxon>Penicillium</taxon>
    </lineage>
</organism>
<dbReference type="PANTHER" id="PTHR47660">
    <property type="entry name" value="TRANSCRIPTION FACTOR WITH C2H2 AND ZN(2)-CYS(6) DNA BINDING DOMAIN (EUROFUNG)-RELATED-RELATED"/>
    <property type="match status" value="1"/>
</dbReference>
<evidence type="ECO:0000256" key="6">
    <source>
        <dbReference type="ARBA" id="ARBA00023242"/>
    </source>
</evidence>
<dbReference type="Proteomes" id="UP001213681">
    <property type="component" value="Unassembled WGS sequence"/>
</dbReference>
<evidence type="ECO:0000256" key="8">
    <source>
        <dbReference type="SAM" id="MobiDB-lite"/>
    </source>
</evidence>
<sequence length="410" mass="47357">MTPSLFACHFPGCDLSYRRKEHLTRHAKRHSNNQSSKCPFCDRWFARNDTLRHHVRSNHQDKELKTSRATRACNHCRARRSKCDGQVPCDRCFRLAKDCSYPEPSQTQRGTLDREMEGSRTRLSSIPRSKGIDSSPCRVAPYIQAYFDIFHPKWPFLHPVTFHHTPEPAFLFQSVTMMGMWAATERGAQETAKDLHNELISCIYEQSSKWAIPEDHEVAEDCLETPSTDATPWPLATYQGILLQIIFSMLQNQDPFNLELTLDLPEIPSRLLRALVHSCRKRNMFFYPSMLCQFQQGENPEVFVWVGVEEVKRFGLSMYRVCQRARLHNPGKLENVLCHSDPGPSQMNLLSLADLRFALPDEDELWHMTSGLADRLAGRSMAYAGANTEEYWISQAARLLQPHGEQFRWI</sequence>
<dbReference type="Gene3D" id="4.10.240.10">
    <property type="entry name" value="Zn(2)-C6 fungal-type DNA-binding domain"/>
    <property type="match status" value="1"/>
</dbReference>
<dbReference type="GO" id="GO:0006351">
    <property type="term" value="P:DNA-templated transcription"/>
    <property type="evidence" value="ECO:0007669"/>
    <property type="project" value="InterPro"/>
</dbReference>
<dbReference type="RefSeq" id="XP_056763320.1">
    <property type="nucleotide sequence ID" value="XM_056914471.1"/>
</dbReference>
<reference evidence="11" key="1">
    <citation type="submission" date="2022-12" db="EMBL/GenBank/DDBJ databases">
        <authorList>
            <person name="Petersen C."/>
        </authorList>
    </citation>
    <scope>NUCLEOTIDE SEQUENCE</scope>
    <source>
        <strain evidence="11">IBT 16125</strain>
    </source>
</reference>
<keyword evidence="12" id="KW-1185">Reference proteome</keyword>
<keyword evidence="2" id="KW-0862">Zinc</keyword>
<keyword evidence="1" id="KW-0479">Metal-binding</keyword>
<evidence type="ECO:0000259" key="10">
    <source>
        <dbReference type="PROSITE" id="PS50157"/>
    </source>
</evidence>
<dbReference type="PROSITE" id="PS00028">
    <property type="entry name" value="ZINC_FINGER_C2H2_1"/>
    <property type="match status" value="2"/>
</dbReference>
<keyword evidence="4" id="KW-0238">DNA-binding</keyword>
<evidence type="ECO:0000256" key="7">
    <source>
        <dbReference type="PROSITE-ProRule" id="PRU00042"/>
    </source>
</evidence>
<keyword evidence="7" id="KW-0863">Zinc-finger</keyword>
<dbReference type="PROSITE" id="PS00463">
    <property type="entry name" value="ZN2_CY6_FUNGAL_1"/>
    <property type="match status" value="1"/>
</dbReference>
<feature type="domain" description="C2H2-type" evidence="10">
    <location>
        <begin position="36"/>
        <end position="64"/>
    </location>
</feature>
<dbReference type="CDD" id="cd00067">
    <property type="entry name" value="GAL4"/>
    <property type="match status" value="1"/>
</dbReference>
<dbReference type="Gene3D" id="3.30.160.60">
    <property type="entry name" value="Classic Zinc Finger"/>
    <property type="match status" value="1"/>
</dbReference>
<protein>
    <recommendedName>
        <fullName evidence="13">Zn(2)-C6 fungal-type domain-containing protein</fullName>
    </recommendedName>
</protein>
<dbReference type="GO" id="GO:0008270">
    <property type="term" value="F:zinc ion binding"/>
    <property type="evidence" value="ECO:0007669"/>
    <property type="project" value="UniProtKB-KW"/>
</dbReference>
<dbReference type="InterPro" id="IPR007219">
    <property type="entry name" value="XnlR_reg_dom"/>
</dbReference>
<keyword evidence="3" id="KW-0805">Transcription regulation</keyword>
<dbReference type="Pfam" id="PF04082">
    <property type="entry name" value="Fungal_trans"/>
    <property type="match status" value="1"/>
</dbReference>
<dbReference type="InterPro" id="IPR036236">
    <property type="entry name" value="Znf_C2H2_sf"/>
</dbReference>
<dbReference type="InterPro" id="IPR036864">
    <property type="entry name" value="Zn2-C6_fun-type_DNA-bd_sf"/>
</dbReference>
<dbReference type="GeneID" id="81604714"/>
<feature type="region of interest" description="Disordered" evidence="8">
    <location>
        <begin position="103"/>
        <end position="129"/>
    </location>
</feature>
<proteinExistence type="predicted"/>
<dbReference type="PROSITE" id="PS50157">
    <property type="entry name" value="ZINC_FINGER_C2H2_2"/>
    <property type="match status" value="2"/>
</dbReference>
<evidence type="ECO:0000256" key="2">
    <source>
        <dbReference type="ARBA" id="ARBA00022833"/>
    </source>
</evidence>
<accession>A0AAD6C2A4</accession>
<dbReference type="InterPro" id="IPR001138">
    <property type="entry name" value="Zn2Cys6_DnaBD"/>
</dbReference>
<dbReference type="GO" id="GO:0000981">
    <property type="term" value="F:DNA-binding transcription factor activity, RNA polymerase II-specific"/>
    <property type="evidence" value="ECO:0007669"/>
    <property type="project" value="InterPro"/>
</dbReference>
<evidence type="ECO:0000256" key="4">
    <source>
        <dbReference type="ARBA" id="ARBA00023125"/>
    </source>
</evidence>
<dbReference type="GO" id="GO:0003677">
    <property type="term" value="F:DNA binding"/>
    <property type="evidence" value="ECO:0007669"/>
    <property type="project" value="UniProtKB-KW"/>
</dbReference>
<dbReference type="SMART" id="SM00066">
    <property type="entry name" value="GAL4"/>
    <property type="match status" value="1"/>
</dbReference>
<name>A0AAD6C2A4_9EURO</name>
<dbReference type="SUPFAM" id="SSF57701">
    <property type="entry name" value="Zn2/Cys6 DNA-binding domain"/>
    <property type="match status" value="1"/>
</dbReference>
<dbReference type="SUPFAM" id="SSF57667">
    <property type="entry name" value="beta-beta-alpha zinc fingers"/>
    <property type="match status" value="1"/>
</dbReference>